<feature type="compositionally biased region" description="Basic and acidic residues" evidence="7">
    <location>
        <begin position="313"/>
        <end position="324"/>
    </location>
</feature>
<evidence type="ECO:0000256" key="7">
    <source>
        <dbReference type="SAM" id="MobiDB-lite"/>
    </source>
</evidence>
<dbReference type="CDD" id="cd18808">
    <property type="entry name" value="SF1_C_Upf1"/>
    <property type="match status" value="1"/>
</dbReference>
<feature type="region of interest" description="Disordered" evidence="7">
    <location>
        <begin position="304"/>
        <end position="324"/>
    </location>
</feature>
<dbReference type="InterPro" id="IPR049080">
    <property type="entry name" value="MOV-10-like_beta-barrel"/>
</dbReference>
<evidence type="ECO:0000259" key="9">
    <source>
        <dbReference type="Pfam" id="PF13087"/>
    </source>
</evidence>
<keyword evidence="4" id="KW-0963">Cytoplasm</keyword>
<dbReference type="GO" id="GO:0005737">
    <property type="term" value="C:cytoplasm"/>
    <property type="evidence" value="ECO:0007669"/>
    <property type="project" value="UniProtKB-SubCell"/>
</dbReference>
<protein>
    <recommendedName>
        <fullName evidence="3">RNA helicase</fullName>
        <ecNumber evidence="3">3.6.4.13</ecNumber>
    </recommendedName>
</protein>
<organism evidence="11">
    <name type="scientific">Anopheles atroparvus</name>
    <name type="common">European mosquito</name>
    <dbReference type="NCBI Taxonomy" id="41427"/>
    <lineage>
        <taxon>Eukaryota</taxon>
        <taxon>Metazoa</taxon>
        <taxon>Ecdysozoa</taxon>
        <taxon>Arthropoda</taxon>
        <taxon>Hexapoda</taxon>
        <taxon>Insecta</taxon>
        <taxon>Pterygota</taxon>
        <taxon>Neoptera</taxon>
        <taxon>Endopterygota</taxon>
        <taxon>Diptera</taxon>
        <taxon>Nematocera</taxon>
        <taxon>Culicoidea</taxon>
        <taxon>Culicidae</taxon>
        <taxon>Anophelinae</taxon>
        <taxon>Anopheles</taxon>
    </lineage>
</organism>
<feature type="domain" description="Helicase MOV-10-like beta-barrel" evidence="10">
    <location>
        <begin position="574"/>
        <end position="650"/>
    </location>
</feature>
<sequence length="1194" mass="133502">MLRLLLWLFRGGSQDENNVKTLQERVRRMERELLQHREGGNKTLEKAMHRREQEAIEPTNCFKKTGRVSDIRGDHIVVDKVYFVPKSMLKSCIGSEDIEENTRLSFLAFRKIDAESGESTVKVVKIESVVDEIWTPDGMAAKQAGWGAEANPATVYYQRNTRREPGRVIDKEGNVVTVETDSGGPFSVDMDKTRMSFVPMLGDYVTLDCLVQMDQEFVDLKGEVLEVLAIEPSRTVNGTGKISTVDPRGGEIFAVSGKYVYQSECLTDSYRPSVGDTVTFQAIENEQVQMRCLSVQLVAAVVQNGGPRGTPENSRDRPSPADGREELWKDKQGMTIAGNFEVNLKSIGETVERTITVKNESKTRQKILEAKPMNKRNSLVTLKSPAGCAQLILFPGETAEYVFSISADSFFGRHREAWIWMFAGKFQIGRSFCVNIGETGTTEDGEADGHADVEPSAPVYNAKQKQLQQKLAALNMRRELNTARIVPGQAMAKKPNFVAATISMYNVPTELFDLVLTAQSSSELMRILGQPPYCLDEPLSARTYMRRFDHCIYLEEIHQCIAFRQHDIERGHFRREDNFMALHVPNIIEARPSLVVGDVLNATAPWSQEGNEMPPVYQGIIHKVLQNRVLVKFDPTFHARYNGESYRITFSYSRGSYRKMHHAIAKVKAIMGPEYLFPDAIATREPSLNVRLNARDELVLLGDASGTRVDKVLPWQNPNLNHYQKAAIMNVLRGETRPMPYVIFGPPGTGKTMTTVELIHQLALNAPDCRLIVATPSNSAAYLITERLAMAGVLAPGDFIRLVSSNQVERELIPEHLAPYCATVDIAEDRCSLGEVLITESGLRMKCQAKHIGRHRVTISTCSAIGTLMQLRFPHNHFTHVIIDEAGQSVEPDTLIPLTQINRIVGSVTLVGDPKQLGPTVLSYEARDYGFNVSLMERLLNTARPYGIDRQRFPDTFGYDPRLVTKLCINYRSTPSVLALYSDIFYDSQLLPEQNTVEDFTLLTTLHEILNVKRPTADYGFFFCGIDGTNKQSPDSPSWFNPAEACMVHKIVERLFRCGYNPNEIGIVTPYVMQAKTIRHIFKAASLESPKVGSVEEFQGQERRIMIVSTVRSSRALITQDKGAVIGFISAPKRVNVAISRAKVALVVIGNPKLLGIDRIWVQVLRRAVDNDTYVGCTLGESLRSAIQTGAPLL</sequence>
<feature type="domain" description="DNA2/NAM7 helicase helicase" evidence="8">
    <location>
        <begin position="719"/>
        <end position="810"/>
    </location>
</feature>
<dbReference type="PANTHER" id="PTHR45418:SF5">
    <property type="entry name" value="BRCA2-INTERACTING PROTEIN-LIKE-RELATED"/>
    <property type="match status" value="1"/>
</dbReference>
<evidence type="ECO:0000313" key="11">
    <source>
        <dbReference type="EnsemblMetazoa" id="AATE021882-PA.1"/>
    </source>
</evidence>
<dbReference type="GO" id="GO:0003724">
    <property type="term" value="F:RNA helicase activity"/>
    <property type="evidence" value="ECO:0007669"/>
    <property type="project" value="UniProtKB-EC"/>
</dbReference>
<dbReference type="InterPro" id="IPR027417">
    <property type="entry name" value="P-loop_NTPase"/>
</dbReference>
<evidence type="ECO:0000256" key="6">
    <source>
        <dbReference type="SAM" id="Coils"/>
    </source>
</evidence>
<feature type="domain" description="DNA2/NAM7 helicase helicase" evidence="8">
    <location>
        <begin position="846"/>
        <end position="923"/>
    </location>
</feature>
<dbReference type="Pfam" id="PF13086">
    <property type="entry name" value="AAA_11"/>
    <property type="match status" value="2"/>
</dbReference>
<dbReference type="GO" id="GO:0005524">
    <property type="term" value="F:ATP binding"/>
    <property type="evidence" value="ECO:0007669"/>
    <property type="project" value="UniProtKB-KW"/>
</dbReference>
<evidence type="ECO:0000256" key="2">
    <source>
        <dbReference type="ARBA" id="ARBA00005601"/>
    </source>
</evidence>
<dbReference type="GO" id="GO:0016787">
    <property type="term" value="F:hydrolase activity"/>
    <property type="evidence" value="ECO:0007669"/>
    <property type="project" value="UniProtKB-KW"/>
</dbReference>
<dbReference type="InterPro" id="IPR047187">
    <property type="entry name" value="SF1_C_Upf1"/>
</dbReference>
<comment type="subcellular location">
    <subcellularLocation>
        <location evidence="1">Cytoplasm</location>
    </subcellularLocation>
</comment>
<accession>A0A240PP38</accession>
<dbReference type="AlphaFoldDB" id="A0A240PP38"/>
<dbReference type="EC" id="3.6.4.13" evidence="3"/>
<proteinExistence type="inferred from homology"/>
<keyword evidence="6" id="KW-0175">Coiled coil</keyword>
<evidence type="ECO:0000256" key="4">
    <source>
        <dbReference type="ARBA" id="ARBA00022490"/>
    </source>
</evidence>
<feature type="coiled-coil region" evidence="6">
    <location>
        <begin position="12"/>
        <end position="39"/>
    </location>
</feature>
<dbReference type="STRING" id="41427.A0A240PP38"/>
<dbReference type="SUPFAM" id="SSF52540">
    <property type="entry name" value="P-loop containing nucleoside triphosphate hydrolases"/>
    <property type="match status" value="1"/>
</dbReference>
<evidence type="ECO:0000256" key="1">
    <source>
        <dbReference type="ARBA" id="ARBA00004496"/>
    </source>
</evidence>
<evidence type="ECO:0000259" key="10">
    <source>
        <dbReference type="Pfam" id="PF21634"/>
    </source>
</evidence>
<dbReference type="VEuPathDB" id="VectorBase:AATE021882"/>
<dbReference type="Pfam" id="PF13087">
    <property type="entry name" value="AAA_12"/>
    <property type="match status" value="1"/>
</dbReference>
<reference evidence="11" key="1">
    <citation type="submission" date="2022-08" db="UniProtKB">
        <authorList>
            <consortium name="EnsemblMetazoa"/>
        </authorList>
    </citation>
    <scope>IDENTIFICATION</scope>
    <source>
        <strain evidence="11">EBRO</strain>
    </source>
</reference>
<feature type="domain" description="DNA2/NAM7 helicase-like C-terminal" evidence="9">
    <location>
        <begin position="934"/>
        <end position="1152"/>
    </location>
</feature>
<comment type="catalytic activity">
    <reaction evidence="5">
        <text>ATP + H2O = ADP + phosphate + H(+)</text>
        <dbReference type="Rhea" id="RHEA:13065"/>
        <dbReference type="ChEBI" id="CHEBI:15377"/>
        <dbReference type="ChEBI" id="CHEBI:15378"/>
        <dbReference type="ChEBI" id="CHEBI:30616"/>
        <dbReference type="ChEBI" id="CHEBI:43474"/>
        <dbReference type="ChEBI" id="CHEBI:456216"/>
        <dbReference type="EC" id="3.6.4.13"/>
    </reaction>
</comment>
<dbReference type="InterPro" id="IPR041679">
    <property type="entry name" value="DNA2/NAM7-like_C"/>
</dbReference>
<dbReference type="Pfam" id="PF21634">
    <property type="entry name" value="MOV-10_beta-barrel"/>
    <property type="match status" value="1"/>
</dbReference>
<evidence type="ECO:0000256" key="3">
    <source>
        <dbReference type="ARBA" id="ARBA00012552"/>
    </source>
</evidence>
<dbReference type="InterPro" id="IPR041677">
    <property type="entry name" value="DNA2/NAM7_AAA_11"/>
</dbReference>
<dbReference type="Gene3D" id="3.40.50.300">
    <property type="entry name" value="P-loop containing nucleotide triphosphate hydrolases"/>
    <property type="match status" value="3"/>
</dbReference>
<dbReference type="PANTHER" id="PTHR45418">
    <property type="entry name" value="CANCER/TESTIS ANTIGEN 55"/>
    <property type="match status" value="1"/>
</dbReference>
<comment type="similarity">
    <text evidence="2">Belongs to the DNA2/NAM7 helicase family. SDE3 subfamily.</text>
</comment>
<evidence type="ECO:0000256" key="5">
    <source>
        <dbReference type="ARBA" id="ARBA00047984"/>
    </source>
</evidence>
<name>A0A240PP38_ANOAO</name>
<evidence type="ECO:0000259" key="8">
    <source>
        <dbReference type="Pfam" id="PF13086"/>
    </source>
</evidence>
<dbReference type="EnsemblMetazoa" id="AATE021882-RA">
    <property type="protein sequence ID" value="AATE021882-PA.1"/>
    <property type="gene ID" value="AATE021882"/>
</dbReference>